<dbReference type="PANTHER" id="PTHR10587">
    <property type="entry name" value="GLYCOSYL TRANSFERASE-RELATED"/>
    <property type="match status" value="1"/>
</dbReference>
<evidence type="ECO:0000256" key="12">
    <source>
        <dbReference type="ARBA" id="ARBA00023024"/>
    </source>
</evidence>
<dbReference type="InterPro" id="IPR050248">
    <property type="entry name" value="Polysacc_deacetylase_ArnD"/>
</dbReference>
<keyword evidence="17" id="KW-0449">Lipoprotein</keyword>
<evidence type="ECO:0000256" key="15">
    <source>
        <dbReference type="ARBA" id="ARBA00023277"/>
    </source>
</evidence>
<dbReference type="Proteomes" id="UP000054988">
    <property type="component" value="Unassembled WGS sequence"/>
</dbReference>
<protein>
    <recommendedName>
        <fullName evidence="20">chitin deacetylase</fullName>
        <ecNumber evidence="20">3.5.1.41</ecNumber>
    </recommendedName>
</protein>
<evidence type="ECO:0000256" key="9">
    <source>
        <dbReference type="ARBA" id="ARBA00022723"/>
    </source>
</evidence>
<feature type="chain" id="PRO_5006901627" description="chitin deacetylase" evidence="23">
    <location>
        <begin position="18"/>
        <end position="462"/>
    </location>
</feature>
<name>A0A0W0FAK7_MONRR</name>
<evidence type="ECO:0000256" key="16">
    <source>
        <dbReference type="ARBA" id="ARBA00023285"/>
    </source>
</evidence>
<keyword evidence="5" id="KW-1003">Cell membrane</keyword>
<comment type="cofactor">
    <cofactor evidence="1">
        <name>Co(2+)</name>
        <dbReference type="ChEBI" id="CHEBI:48828"/>
    </cofactor>
</comment>
<comment type="subcellular location">
    <subcellularLocation>
        <location evidence="3">Cell membrane</location>
        <topology evidence="3">Lipid-anchor</topology>
        <topology evidence="3">GPI-anchor</topology>
    </subcellularLocation>
    <subcellularLocation>
        <location evidence="2">Secreted</location>
        <location evidence="2">Cell wall</location>
    </subcellularLocation>
</comment>
<comment type="caution">
    <text evidence="25">The sequence shown here is derived from an EMBL/GenBank/DDBJ whole genome shotgun (WGS) entry which is preliminary data.</text>
</comment>
<keyword evidence="13" id="KW-0472">Membrane</keyword>
<evidence type="ECO:0000256" key="22">
    <source>
        <dbReference type="SAM" id="MobiDB-lite"/>
    </source>
</evidence>
<evidence type="ECO:0000256" key="23">
    <source>
        <dbReference type="SAM" id="SignalP"/>
    </source>
</evidence>
<proteinExistence type="inferred from homology"/>
<organism evidence="25 26">
    <name type="scientific">Moniliophthora roreri</name>
    <name type="common">Frosty pod rot fungus</name>
    <name type="synonym">Monilia roreri</name>
    <dbReference type="NCBI Taxonomy" id="221103"/>
    <lineage>
        <taxon>Eukaryota</taxon>
        <taxon>Fungi</taxon>
        <taxon>Dikarya</taxon>
        <taxon>Basidiomycota</taxon>
        <taxon>Agaricomycotina</taxon>
        <taxon>Agaricomycetes</taxon>
        <taxon>Agaricomycetidae</taxon>
        <taxon>Agaricales</taxon>
        <taxon>Marasmiineae</taxon>
        <taxon>Marasmiaceae</taxon>
        <taxon>Moniliophthora</taxon>
    </lineage>
</organism>
<dbReference type="PROSITE" id="PS51677">
    <property type="entry name" value="NODB"/>
    <property type="match status" value="1"/>
</dbReference>
<evidence type="ECO:0000313" key="26">
    <source>
        <dbReference type="Proteomes" id="UP000054988"/>
    </source>
</evidence>
<dbReference type="PANTHER" id="PTHR10587:SF133">
    <property type="entry name" value="CHITIN DEACETYLASE 1-RELATED"/>
    <property type="match status" value="1"/>
</dbReference>
<dbReference type="GO" id="GO:0071555">
    <property type="term" value="P:cell wall organization"/>
    <property type="evidence" value="ECO:0007669"/>
    <property type="project" value="UniProtKB-KW"/>
</dbReference>
<keyword evidence="14" id="KW-0325">Glycoprotein</keyword>
<evidence type="ECO:0000256" key="14">
    <source>
        <dbReference type="ARBA" id="ARBA00023180"/>
    </source>
</evidence>
<dbReference type="GO" id="GO:0009272">
    <property type="term" value="P:fungal-type cell wall biogenesis"/>
    <property type="evidence" value="ECO:0007669"/>
    <property type="project" value="UniProtKB-ARBA"/>
</dbReference>
<evidence type="ECO:0000256" key="11">
    <source>
        <dbReference type="ARBA" id="ARBA00022801"/>
    </source>
</evidence>
<dbReference type="SUPFAM" id="SSF88713">
    <property type="entry name" value="Glycoside hydrolase/deacetylase"/>
    <property type="match status" value="1"/>
</dbReference>
<keyword evidence="18" id="KW-0961">Cell wall biogenesis/degradation</keyword>
<evidence type="ECO:0000256" key="8">
    <source>
        <dbReference type="ARBA" id="ARBA00022622"/>
    </source>
</evidence>
<evidence type="ECO:0000256" key="18">
    <source>
        <dbReference type="ARBA" id="ARBA00023316"/>
    </source>
</evidence>
<dbReference type="GO" id="GO:0006032">
    <property type="term" value="P:chitin catabolic process"/>
    <property type="evidence" value="ECO:0007669"/>
    <property type="project" value="UniProtKB-KW"/>
</dbReference>
<dbReference type="InterPro" id="IPR002509">
    <property type="entry name" value="NODB_dom"/>
</dbReference>
<evidence type="ECO:0000256" key="21">
    <source>
        <dbReference type="ARBA" id="ARBA00048494"/>
    </source>
</evidence>
<keyword evidence="9" id="KW-0479">Metal-binding</keyword>
<comment type="catalytic activity">
    <reaction evidence="21">
        <text>[(1-&gt;4)-N-acetyl-beta-D-glucosaminyl](n) + n H2O = chitosan + n acetate</text>
        <dbReference type="Rhea" id="RHEA:10464"/>
        <dbReference type="Rhea" id="RHEA-COMP:9593"/>
        <dbReference type="Rhea" id="RHEA-COMP:9597"/>
        <dbReference type="ChEBI" id="CHEBI:15377"/>
        <dbReference type="ChEBI" id="CHEBI:17029"/>
        <dbReference type="ChEBI" id="CHEBI:30089"/>
        <dbReference type="ChEBI" id="CHEBI:57704"/>
        <dbReference type="EC" id="3.5.1.41"/>
    </reaction>
    <physiologicalReaction direction="left-to-right" evidence="21">
        <dbReference type="Rhea" id="RHEA:10465"/>
    </physiologicalReaction>
</comment>
<accession>A0A0W0FAK7</accession>
<dbReference type="InterPro" id="IPR011330">
    <property type="entry name" value="Glyco_hydro/deAcase_b/a-brl"/>
</dbReference>
<dbReference type="EMBL" id="LATX01002176">
    <property type="protein sequence ID" value="KTB33337.1"/>
    <property type="molecule type" value="Genomic_DNA"/>
</dbReference>
<evidence type="ECO:0000256" key="3">
    <source>
        <dbReference type="ARBA" id="ARBA00004609"/>
    </source>
</evidence>
<evidence type="ECO:0000256" key="20">
    <source>
        <dbReference type="ARBA" id="ARBA00024056"/>
    </source>
</evidence>
<keyword evidence="10 23" id="KW-0732">Signal</keyword>
<evidence type="ECO:0000256" key="4">
    <source>
        <dbReference type="ARBA" id="ARBA00010973"/>
    </source>
</evidence>
<dbReference type="GO" id="GO:0098552">
    <property type="term" value="C:side of membrane"/>
    <property type="evidence" value="ECO:0007669"/>
    <property type="project" value="UniProtKB-KW"/>
</dbReference>
<evidence type="ECO:0000256" key="13">
    <source>
        <dbReference type="ARBA" id="ARBA00023136"/>
    </source>
</evidence>
<dbReference type="AlphaFoldDB" id="A0A0W0FAK7"/>
<keyword evidence="19" id="KW-0624">Polysaccharide degradation</keyword>
<dbReference type="Pfam" id="PF01522">
    <property type="entry name" value="Polysacc_deac_1"/>
    <property type="match status" value="1"/>
</dbReference>
<keyword evidence="8" id="KW-0336">GPI-anchor</keyword>
<dbReference type="GO" id="GO:0000272">
    <property type="term" value="P:polysaccharide catabolic process"/>
    <property type="evidence" value="ECO:0007669"/>
    <property type="project" value="UniProtKB-KW"/>
</dbReference>
<gene>
    <name evidence="25" type="ORF">WG66_13955</name>
</gene>
<reference evidence="25 26" key="1">
    <citation type="submission" date="2015-12" db="EMBL/GenBank/DDBJ databases">
        <title>Draft genome sequence of Moniliophthora roreri, the causal agent of frosty pod rot of cacao.</title>
        <authorList>
            <person name="Aime M.C."/>
            <person name="Diaz-Valderrama J.R."/>
            <person name="Kijpornyongpan T."/>
            <person name="Phillips-Mora W."/>
        </authorList>
    </citation>
    <scope>NUCLEOTIDE SEQUENCE [LARGE SCALE GENOMIC DNA]</scope>
    <source>
        <strain evidence="25 26">MCA 2952</strain>
    </source>
</reference>
<dbReference type="GO" id="GO:0004099">
    <property type="term" value="F:chitin deacetylase activity"/>
    <property type="evidence" value="ECO:0007669"/>
    <property type="project" value="UniProtKB-EC"/>
</dbReference>
<dbReference type="eggNOG" id="ENOG502QRIP">
    <property type="taxonomic scope" value="Eukaryota"/>
</dbReference>
<sequence>MLSSALLSLAAASLVSANKLQHAARQAASSAPSAPVASSTPPSASTQATLTFQLASTNPTAVPLSSIVASQASSPTIPLPSTYPAGSTPTVVSNAPALPNAALLNPKSYPSLDVKPPTDSPEVQQWKQEVANSGIQIPNIPPTVAGKWWLIFSGCPANPDAVKDTSRCWWTCGGCTQPSDISDCPAKSHWGLTYDDGPSFYTPNLMTYLGEQNLKATFFVVGSRCISFPAILQAEYMAGHQIGVHTWSHPALTTLTNDEIIAELGWTRKVIKDILGVTPNTMRPPYGDIDNRVRAISRAMGLTPVMWTRQDALHTFDTDDFNVHNGMTSAPQVLNNWNAILGNASQLDHGFIVLEHDLFEETVELATGYILPDALKRGITMEPVVTCLNKPLNDAYVELNDNKTNPPPVSASNVATLSSGAPGSAQATGAAGRNGAVQNAASGGSVAMLACAATFVLTLSWL</sequence>
<evidence type="ECO:0000256" key="2">
    <source>
        <dbReference type="ARBA" id="ARBA00004191"/>
    </source>
</evidence>
<evidence type="ECO:0000256" key="10">
    <source>
        <dbReference type="ARBA" id="ARBA00022729"/>
    </source>
</evidence>
<feature type="region of interest" description="Disordered" evidence="22">
    <location>
        <begin position="401"/>
        <end position="430"/>
    </location>
</feature>
<evidence type="ECO:0000256" key="6">
    <source>
        <dbReference type="ARBA" id="ARBA00022512"/>
    </source>
</evidence>
<keyword evidence="15" id="KW-0119">Carbohydrate metabolism</keyword>
<keyword evidence="12" id="KW-0146">Chitin degradation</keyword>
<comment type="similarity">
    <text evidence="4">Belongs to the polysaccharide deacetylase family.</text>
</comment>
<feature type="domain" description="NodB homology" evidence="24">
    <location>
        <begin position="188"/>
        <end position="382"/>
    </location>
</feature>
<keyword evidence="16" id="KW-0170">Cobalt</keyword>
<dbReference type="FunFam" id="3.20.20.370:FF:000004">
    <property type="entry name" value="Related to Chitin deacetylase"/>
    <property type="match status" value="1"/>
</dbReference>
<evidence type="ECO:0000256" key="1">
    <source>
        <dbReference type="ARBA" id="ARBA00001941"/>
    </source>
</evidence>
<dbReference type="EC" id="3.5.1.41" evidence="20"/>
<feature type="compositionally biased region" description="Polar residues" evidence="22">
    <location>
        <begin position="410"/>
        <end position="427"/>
    </location>
</feature>
<evidence type="ECO:0000259" key="24">
    <source>
        <dbReference type="PROSITE" id="PS51677"/>
    </source>
</evidence>
<dbReference type="Gene3D" id="3.20.20.370">
    <property type="entry name" value="Glycoside hydrolase/deacetylase"/>
    <property type="match status" value="1"/>
</dbReference>
<dbReference type="GO" id="GO:0005886">
    <property type="term" value="C:plasma membrane"/>
    <property type="evidence" value="ECO:0007669"/>
    <property type="project" value="UniProtKB-SubCell"/>
</dbReference>
<evidence type="ECO:0000256" key="7">
    <source>
        <dbReference type="ARBA" id="ARBA00022525"/>
    </source>
</evidence>
<evidence type="ECO:0000256" key="17">
    <source>
        <dbReference type="ARBA" id="ARBA00023288"/>
    </source>
</evidence>
<evidence type="ECO:0000313" key="25">
    <source>
        <dbReference type="EMBL" id="KTB33337.1"/>
    </source>
</evidence>
<dbReference type="GO" id="GO:0046872">
    <property type="term" value="F:metal ion binding"/>
    <property type="evidence" value="ECO:0007669"/>
    <property type="project" value="UniProtKB-KW"/>
</dbReference>
<evidence type="ECO:0000256" key="19">
    <source>
        <dbReference type="ARBA" id="ARBA00023326"/>
    </source>
</evidence>
<keyword evidence="11" id="KW-0378">Hydrolase</keyword>
<keyword evidence="7" id="KW-0964">Secreted</keyword>
<feature type="signal peptide" evidence="23">
    <location>
        <begin position="1"/>
        <end position="17"/>
    </location>
</feature>
<evidence type="ECO:0000256" key="5">
    <source>
        <dbReference type="ARBA" id="ARBA00022475"/>
    </source>
</evidence>
<keyword evidence="6" id="KW-0134">Cell wall</keyword>